<organism evidence="1 2">
    <name type="scientific">Campylobacter concisus UNSW3</name>
    <dbReference type="NCBI Taxonomy" id="1242966"/>
    <lineage>
        <taxon>Bacteria</taxon>
        <taxon>Pseudomonadati</taxon>
        <taxon>Campylobacterota</taxon>
        <taxon>Epsilonproteobacteria</taxon>
        <taxon>Campylobacterales</taxon>
        <taxon>Campylobacteraceae</taxon>
        <taxon>Campylobacter</taxon>
    </lineage>
</organism>
<dbReference type="PATRIC" id="fig|1242966.3.peg.1088"/>
<protein>
    <submittedName>
        <fullName evidence="1">Uncharacterized protein</fullName>
    </submittedName>
</protein>
<proteinExistence type="predicted"/>
<dbReference type="AlphaFoldDB" id="U2G8Y8"/>
<reference evidence="1 2" key="1">
    <citation type="journal article" date="2013" name="BMC Genomics">
        <title>Comparative genomics of Campylobacter concisus isolates reveals genetic diversity and provides insights into disease association.</title>
        <authorList>
            <person name="Deshpande N.P."/>
            <person name="Kaakoush N.O."/>
            <person name="Wilkins M.R."/>
            <person name="Mitchell H.M."/>
        </authorList>
    </citation>
    <scope>NUCLEOTIDE SEQUENCE [LARGE SCALE GENOMIC DNA]</scope>
    <source>
        <strain evidence="1 2">UNSW3</strain>
    </source>
</reference>
<evidence type="ECO:0000313" key="1">
    <source>
        <dbReference type="EMBL" id="ERJ22508.1"/>
    </source>
</evidence>
<gene>
    <name evidence="1" type="ORF">UNSW3_485</name>
</gene>
<dbReference type="RefSeq" id="WP_021084475.1">
    <property type="nucleotide sequence ID" value="NZ_ANNE01000009.1"/>
</dbReference>
<evidence type="ECO:0000313" key="2">
    <source>
        <dbReference type="Proteomes" id="UP000016636"/>
    </source>
</evidence>
<sequence length="116" mass="13407">MSKKKVVKSAPIIEQFVDLASTQRELADELGAKFLEFCNSYLNEKCVIAKNEFTYQDSFLPANLAIEAYTKKPTANITMVDAYIGNVHFRLNYDCVCEEYDEDDRFKDELVKFLNK</sequence>
<comment type="caution">
    <text evidence="1">The sequence shown here is derived from an EMBL/GenBank/DDBJ whole genome shotgun (WGS) entry which is preliminary data.</text>
</comment>
<accession>U2G8Y8</accession>
<dbReference type="Proteomes" id="UP000016636">
    <property type="component" value="Unassembled WGS sequence"/>
</dbReference>
<name>U2G8Y8_9BACT</name>
<dbReference type="EMBL" id="ANNE01000009">
    <property type="protein sequence ID" value="ERJ22508.1"/>
    <property type="molecule type" value="Genomic_DNA"/>
</dbReference>